<keyword evidence="1" id="KW-0472">Membrane</keyword>
<evidence type="ECO:0000313" key="2">
    <source>
        <dbReference type="EMBL" id="MDB8751099.1"/>
    </source>
</evidence>
<comment type="caution">
    <text evidence="2">The sequence shown here is derived from an EMBL/GenBank/DDBJ whole genome shotgun (WGS) entry which is preliminary data.</text>
</comment>
<feature type="transmembrane region" description="Helical" evidence="1">
    <location>
        <begin position="355"/>
        <end position="376"/>
    </location>
</feature>
<name>A0AAW6EH06_9FIRM</name>
<dbReference type="AlphaFoldDB" id="A0AAW6EH06"/>
<dbReference type="EMBL" id="JAQMLU010000022">
    <property type="protein sequence ID" value="MDB8751099.1"/>
    <property type="molecule type" value="Genomic_DNA"/>
</dbReference>
<feature type="transmembrane region" description="Helical" evidence="1">
    <location>
        <begin position="265"/>
        <end position="289"/>
    </location>
</feature>
<dbReference type="Proteomes" id="UP001213042">
    <property type="component" value="Unassembled WGS sequence"/>
</dbReference>
<proteinExistence type="predicted"/>
<feature type="transmembrane region" description="Helical" evidence="1">
    <location>
        <begin position="16"/>
        <end position="40"/>
    </location>
</feature>
<organism evidence="2 3">
    <name type="scientific">Ruminococcus bicirculans</name>
    <name type="common">ex Wegman et al. 2014</name>
    <dbReference type="NCBI Taxonomy" id="1160721"/>
    <lineage>
        <taxon>Bacteria</taxon>
        <taxon>Bacillati</taxon>
        <taxon>Bacillota</taxon>
        <taxon>Clostridia</taxon>
        <taxon>Eubacteriales</taxon>
        <taxon>Oscillospiraceae</taxon>
        <taxon>Ruminococcus</taxon>
    </lineage>
</organism>
<keyword evidence="1" id="KW-1133">Transmembrane helix</keyword>
<evidence type="ECO:0000256" key="1">
    <source>
        <dbReference type="SAM" id="Phobius"/>
    </source>
</evidence>
<protein>
    <recommendedName>
        <fullName evidence="4">ABC3 transporter permease protein domain-containing protein</fullName>
    </recommendedName>
</protein>
<gene>
    <name evidence="2" type="ORF">PNW00_11655</name>
</gene>
<sequence>MYYTIKNIRNFAKNNTIIFVLFLLCQFTASFIILFSFGAFQNFKLLKNKNLKQSDLIIQFGNVIDKYEEDGNKYYICDSSTTNKKIKELLLSIDESSLEELDLIYYSAETTNTNIPEIYEQPNSITFRLSYSPEAKTFIQYKTSYNNSPTSSGKMISQNDFKKGTMQVVLPYGFTSDCINQEVNIENQTYKVVGIDAIDETITIPFINSPDSLDNITEISFCTKNVMSTKTYQNIRAACNNIFGNFAFIPEIDTVNDDLPFYNSLMLLSILLTILSSITLTLLFRYVLITRNKMISVFRIYGCTINKARRIFVAEIMITSIMSFLITSAIYFKIVVKQLKSSFEYIDIIYNLKNYIIIGLIYVSVIYFILNLMIIIQLHKLPLSQKQGG</sequence>
<dbReference type="RefSeq" id="WP_117894134.1">
    <property type="nucleotide sequence ID" value="NZ_DAWBBB010000015.1"/>
</dbReference>
<accession>A0AAW6EH06</accession>
<evidence type="ECO:0008006" key="4">
    <source>
        <dbReference type="Google" id="ProtNLM"/>
    </source>
</evidence>
<reference evidence="2" key="1">
    <citation type="submission" date="2023-01" db="EMBL/GenBank/DDBJ databases">
        <title>Human gut microbiome strain richness.</title>
        <authorList>
            <person name="Chen-Liaw A."/>
        </authorList>
    </citation>
    <scope>NUCLEOTIDE SEQUENCE</scope>
    <source>
        <strain evidence="2">D43st1_D9_D43t1_170807</strain>
    </source>
</reference>
<evidence type="ECO:0000313" key="3">
    <source>
        <dbReference type="Proteomes" id="UP001213042"/>
    </source>
</evidence>
<feature type="transmembrane region" description="Helical" evidence="1">
    <location>
        <begin position="310"/>
        <end position="335"/>
    </location>
</feature>
<keyword evidence="1" id="KW-0812">Transmembrane</keyword>